<proteinExistence type="predicted"/>
<name>S0G6E1_9BACT</name>
<dbReference type="InterPro" id="IPR039968">
    <property type="entry name" value="BcerS-like"/>
</dbReference>
<reference evidence="1 2" key="1">
    <citation type="journal article" date="2013" name="Genome Announc.">
        <title>Draft Genome Sequence of Desulfotignum phosphitoxidans DSM 13687 Strain FiPS-3.</title>
        <authorList>
            <person name="Poehlein A."/>
            <person name="Daniel R."/>
            <person name="Simeonova D.D."/>
        </authorList>
    </citation>
    <scope>NUCLEOTIDE SEQUENCE [LARGE SCALE GENOMIC DNA]</scope>
    <source>
        <strain evidence="1 2">DSM 13687</strain>
    </source>
</reference>
<dbReference type="PATRIC" id="fig|1286635.3.peg.770"/>
<dbReference type="GO" id="GO:0016746">
    <property type="term" value="F:acyltransferase activity"/>
    <property type="evidence" value="ECO:0007669"/>
    <property type="project" value="UniProtKB-KW"/>
</dbReference>
<dbReference type="OrthoDB" id="9806005at2"/>
<keyword evidence="1" id="KW-0012">Acyltransferase</keyword>
<dbReference type="SUPFAM" id="SSF55729">
    <property type="entry name" value="Acyl-CoA N-acyltransferases (Nat)"/>
    <property type="match status" value="1"/>
</dbReference>
<dbReference type="AlphaFoldDB" id="S0G6E1"/>
<comment type="caution">
    <text evidence="1">The sequence shown here is derived from an EMBL/GenBank/DDBJ whole genome shotgun (WGS) entry which is preliminary data.</text>
</comment>
<organism evidence="1 2">
    <name type="scientific">Desulfotignum phosphitoxidans DSM 13687</name>
    <dbReference type="NCBI Taxonomy" id="1286635"/>
    <lineage>
        <taxon>Bacteria</taxon>
        <taxon>Pseudomonadati</taxon>
        <taxon>Thermodesulfobacteriota</taxon>
        <taxon>Desulfobacteria</taxon>
        <taxon>Desulfobacterales</taxon>
        <taxon>Desulfobacteraceae</taxon>
        <taxon>Desulfotignum</taxon>
    </lineage>
</organism>
<accession>S0G6E1</accession>
<dbReference type="Gene3D" id="3.40.630.30">
    <property type="match status" value="1"/>
</dbReference>
<keyword evidence="1" id="KW-0808">Transferase</keyword>
<dbReference type="RefSeq" id="WP_006964346.1">
    <property type="nucleotide sequence ID" value="NZ_APJX01000001.1"/>
</dbReference>
<gene>
    <name evidence="1" type="ORF">Dpo_1c07400</name>
</gene>
<evidence type="ECO:0000313" key="2">
    <source>
        <dbReference type="Proteomes" id="UP000014216"/>
    </source>
</evidence>
<protein>
    <submittedName>
        <fullName evidence="1">Putative acyl-CoA N-acyltransferase</fullName>
    </submittedName>
</protein>
<sequence>MTGIEIITVEKRSELKDFIELPWKIYVAYPKWVPPLKKEICRLLDPLRHPFWEFAQRILFLARRGKETVGRIAGIIDGRYNRFHNEKMGIWGFFECADDPQAAAALFASVEKWAHEKGMTFIRGPLNPSTNHEAGLLIEGFDVPPSLMMTYNPPYYSRLIESCGYFKEKDLLAFLIDSYYELPGWMDRLAGKIARKKGVRITHFRPKDADAELAQIRQIYNDAWSGNWGFVPLSEKEMQDIGKHVMEFTDPDMAFFIYVEDEPAAFCMVFPDINPLLKRLNGRVGLLGTLKYFLYKKEIVGLRLFMLGIKEKYRQLGLPMLAFHHIYEVVRNKAKYRYMEIGWTLEDNDAVNSLIEEAGAKMHKKYRIFSKSLS</sequence>
<dbReference type="InterPro" id="IPR016181">
    <property type="entry name" value="Acyl_CoA_acyltransferase"/>
</dbReference>
<dbReference type="Proteomes" id="UP000014216">
    <property type="component" value="Unassembled WGS sequence"/>
</dbReference>
<evidence type="ECO:0000313" key="1">
    <source>
        <dbReference type="EMBL" id="EMS81599.1"/>
    </source>
</evidence>
<keyword evidence="2" id="KW-1185">Reference proteome</keyword>
<dbReference type="PANTHER" id="PTHR41368:SF1">
    <property type="entry name" value="PROTEIN YGHO"/>
    <property type="match status" value="1"/>
</dbReference>
<dbReference type="EMBL" id="APJX01000001">
    <property type="protein sequence ID" value="EMS81599.1"/>
    <property type="molecule type" value="Genomic_DNA"/>
</dbReference>
<dbReference type="PANTHER" id="PTHR41368">
    <property type="entry name" value="PROTEIN YGHO"/>
    <property type="match status" value="1"/>
</dbReference>